<accession>A0A553N8A1</accession>
<dbReference type="Proteomes" id="UP000318571">
    <property type="component" value="Chromosome 8"/>
</dbReference>
<comment type="subcellular location">
    <subcellularLocation>
        <location evidence="1">Membrane</location>
        <topology evidence="1">Multi-pass membrane protein</topology>
    </subcellularLocation>
</comment>
<dbReference type="GO" id="GO:0022857">
    <property type="term" value="F:transmembrane transporter activity"/>
    <property type="evidence" value="ECO:0007669"/>
    <property type="project" value="InterPro"/>
</dbReference>
<organism evidence="7 8">
    <name type="scientific">Tigriopus californicus</name>
    <name type="common">Marine copepod</name>
    <dbReference type="NCBI Taxonomy" id="6832"/>
    <lineage>
        <taxon>Eukaryota</taxon>
        <taxon>Metazoa</taxon>
        <taxon>Ecdysozoa</taxon>
        <taxon>Arthropoda</taxon>
        <taxon>Crustacea</taxon>
        <taxon>Multicrustacea</taxon>
        <taxon>Hexanauplia</taxon>
        <taxon>Copepoda</taxon>
        <taxon>Harpacticoida</taxon>
        <taxon>Harpacticidae</taxon>
        <taxon>Tigriopus</taxon>
    </lineage>
</organism>
<feature type="transmembrane region" description="Helical" evidence="6">
    <location>
        <begin position="142"/>
        <end position="164"/>
    </location>
</feature>
<evidence type="ECO:0000256" key="3">
    <source>
        <dbReference type="ARBA" id="ARBA00022692"/>
    </source>
</evidence>
<feature type="transmembrane region" description="Helical" evidence="6">
    <location>
        <begin position="9"/>
        <end position="32"/>
    </location>
</feature>
<dbReference type="InterPro" id="IPR036259">
    <property type="entry name" value="MFS_trans_sf"/>
</dbReference>
<dbReference type="OMA" id="ITRIVWG"/>
<keyword evidence="3 6" id="KW-0812">Transmembrane</keyword>
<feature type="transmembrane region" description="Helical" evidence="6">
    <location>
        <begin position="389"/>
        <end position="411"/>
    </location>
</feature>
<dbReference type="InterPro" id="IPR052983">
    <property type="entry name" value="MFS_Riboflavin_Transporter"/>
</dbReference>
<evidence type="ECO:0000256" key="4">
    <source>
        <dbReference type="ARBA" id="ARBA00022989"/>
    </source>
</evidence>
<keyword evidence="2" id="KW-0813">Transport</keyword>
<evidence type="ECO:0000313" key="7">
    <source>
        <dbReference type="EMBL" id="TRY61640.1"/>
    </source>
</evidence>
<protein>
    <recommendedName>
        <fullName evidence="9">Major facilitator superfamily (MFS) profile domain-containing protein</fullName>
    </recommendedName>
</protein>
<dbReference type="GO" id="GO:0016020">
    <property type="term" value="C:membrane"/>
    <property type="evidence" value="ECO:0007669"/>
    <property type="project" value="UniProtKB-SubCell"/>
</dbReference>
<dbReference type="Pfam" id="PF07690">
    <property type="entry name" value="MFS_1"/>
    <property type="match status" value="1"/>
</dbReference>
<gene>
    <name evidence="7" type="ORF">TCAL_06671</name>
</gene>
<name>A0A553N8A1_TIGCA</name>
<evidence type="ECO:0000313" key="8">
    <source>
        <dbReference type="Proteomes" id="UP000318571"/>
    </source>
</evidence>
<dbReference type="AlphaFoldDB" id="A0A553N8A1"/>
<comment type="caution">
    <text evidence="7">The sequence shown here is derived from an EMBL/GenBank/DDBJ whole genome shotgun (WGS) entry which is preliminary data.</text>
</comment>
<dbReference type="InterPro" id="IPR011701">
    <property type="entry name" value="MFS"/>
</dbReference>
<evidence type="ECO:0000256" key="1">
    <source>
        <dbReference type="ARBA" id="ARBA00004141"/>
    </source>
</evidence>
<keyword evidence="5 6" id="KW-0472">Membrane</keyword>
<dbReference type="EMBL" id="VCGU01000459">
    <property type="protein sequence ID" value="TRY61640.1"/>
    <property type="molecule type" value="Genomic_DNA"/>
</dbReference>
<keyword evidence="8" id="KW-1185">Reference proteome</keyword>
<evidence type="ECO:0008006" key="9">
    <source>
        <dbReference type="Google" id="ProtNLM"/>
    </source>
</evidence>
<feature type="transmembrane region" description="Helical" evidence="6">
    <location>
        <begin position="108"/>
        <end position="130"/>
    </location>
</feature>
<feature type="transmembrane region" description="Helical" evidence="6">
    <location>
        <begin position="195"/>
        <end position="215"/>
    </location>
</feature>
<evidence type="ECO:0000256" key="2">
    <source>
        <dbReference type="ARBA" id="ARBA00022448"/>
    </source>
</evidence>
<feature type="transmembrane region" description="Helical" evidence="6">
    <location>
        <begin position="332"/>
        <end position="351"/>
    </location>
</feature>
<evidence type="ECO:0000256" key="5">
    <source>
        <dbReference type="ARBA" id="ARBA00023136"/>
    </source>
</evidence>
<dbReference type="Gene3D" id="1.20.1250.20">
    <property type="entry name" value="MFS general substrate transporter like domains"/>
    <property type="match status" value="1"/>
</dbReference>
<dbReference type="SUPFAM" id="SSF103473">
    <property type="entry name" value="MFS general substrate transporter"/>
    <property type="match status" value="1"/>
</dbReference>
<keyword evidence="4 6" id="KW-1133">Transmembrane helix</keyword>
<feature type="transmembrane region" description="Helical" evidence="6">
    <location>
        <begin position="266"/>
        <end position="288"/>
    </location>
</feature>
<feature type="transmembrane region" description="Helical" evidence="6">
    <location>
        <begin position="82"/>
        <end position="102"/>
    </location>
</feature>
<feature type="transmembrane region" description="Helical" evidence="6">
    <location>
        <begin position="52"/>
        <end position="75"/>
    </location>
</feature>
<dbReference type="PANTHER" id="PTHR43385">
    <property type="entry name" value="RIBOFLAVIN TRANSPORTER RIBJ"/>
    <property type="match status" value="1"/>
</dbReference>
<feature type="transmembrane region" description="Helical" evidence="6">
    <location>
        <begin position="423"/>
        <end position="447"/>
    </location>
</feature>
<feature type="transmembrane region" description="Helical" evidence="6">
    <location>
        <begin position="357"/>
        <end position="377"/>
    </location>
</feature>
<evidence type="ECO:0000256" key="6">
    <source>
        <dbReference type="SAM" id="Phobius"/>
    </source>
</evidence>
<feature type="transmembrane region" description="Helical" evidence="6">
    <location>
        <begin position="300"/>
        <end position="325"/>
    </location>
</feature>
<sequence length="471" mass="52294">MACVSIKGVLAVIGGFLINLILGVLFSFGNIMPYIASYMREVAGIPVSYSDFASVNMVFVFTNGFVLAFAPLILIPFVGNKIVLYFSCLCFSVGPVLARFAMDKSLGLVILTYGFIQAIGNMALIPTYTIPMRWFPNHRGSIMGLVTAGYGLSTLALSPIQILIVNPDNVSPIKDDSSEDMFFRDPEVLARVPTLLITLSIVYAVVLFIACLFMFEPASESDEAIESSANKDQVDQRQSRETIGVKWNRIKETLIYFKSNILPCKAYYFILFTRFAVVICTISLTTYYKAFALTFIQSDFFITSYVGALSGVSSSMSSIIYGFVLDWVPYKFVVSFMMVILGIAIGTLYITTLLNEIWFVLWMHAIFLNMQGIFAVIPAKSNEIFGETYGGVVVGTTALSDIIVTGMIELFGSLLLTGLQINYLHYFLFVCIGPTIGLFCTLFLPATEEDQKRLNRMLCREEPTQSTMKLT</sequence>
<dbReference type="PANTHER" id="PTHR43385:SF1">
    <property type="entry name" value="RIBOFLAVIN TRANSPORTER RIBJ"/>
    <property type="match status" value="1"/>
</dbReference>
<proteinExistence type="predicted"/>
<reference evidence="7 8" key="1">
    <citation type="journal article" date="2018" name="Nat. Ecol. Evol.">
        <title>Genomic signatures of mitonuclear coevolution across populations of Tigriopus californicus.</title>
        <authorList>
            <person name="Barreto F.S."/>
            <person name="Watson E.T."/>
            <person name="Lima T.G."/>
            <person name="Willett C.S."/>
            <person name="Edmands S."/>
            <person name="Li W."/>
            <person name="Burton R.S."/>
        </authorList>
    </citation>
    <scope>NUCLEOTIDE SEQUENCE [LARGE SCALE GENOMIC DNA]</scope>
    <source>
        <strain evidence="7 8">San Diego</strain>
    </source>
</reference>